<keyword evidence="1" id="KW-0732">Signal</keyword>
<keyword evidence="3" id="KW-1185">Reference proteome</keyword>
<dbReference type="Gene3D" id="3.90.10.10">
    <property type="entry name" value="Cytochrome C3"/>
    <property type="match status" value="1"/>
</dbReference>
<dbReference type="InterPro" id="IPR036280">
    <property type="entry name" value="Multihaem_cyt_sf"/>
</dbReference>
<evidence type="ECO:0000256" key="1">
    <source>
        <dbReference type="SAM" id="SignalP"/>
    </source>
</evidence>
<dbReference type="SUPFAM" id="SSF48695">
    <property type="entry name" value="Multiheme cytochromes"/>
    <property type="match status" value="1"/>
</dbReference>
<proteinExistence type="predicted"/>
<organism evidence="2 3">
    <name type="scientific">Candidatus Venteria ishoeyi</name>
    <dbReference type="NCBI Taxonomy" id="1899563"/>
    <lineage>
        <taxon>Bacteria</taxon>
        <taxon>Pseudomonadati</taxon>
        <taxon>Pseudomonadota</taxon>
        <taxon>Gammaproteobacteria</taxon>
        <taxon>Thiotrichales</taxon>
        <taxon>Thiotrichaceae</taxon>
        <taxon>Venteria</taxon>
    </lineage>
</organism>
<name>A0A1H6FCX7_9GAMM</name>
<evidence type="ECO:0000313" key="2">
    <source>
        <dbReference type="EMBL" id="SEH07940.1"/>
    </source>
</evidence>
<gene>
    <name evidence="2" type="ORF">MBHS_03827</name>
</gene>
<feature type="chain" id="PRO_5014718507" evidence="1">
    <location>
        <begin position="20"/>
        <end position="197"/>
    </location>
</feature>
<sequence length="197" mass="22565">MRGFYILMFLLLFMSNALAEAQKKEKWWEQRQQREDIYYPHDKHDQVMQDLGDSCLLCHSFAKTQLTDPKALKPLTLIANEPLAAICHECHKENIAAPWDCKTCHPDKTTIWPEDHNIDYVYNHAADARADESGCRDCHIELSFCTDCHFKSSKLSHQIHPLGYLSWHGLDVRGSAFACGKCHSGSYCQRCHLGGGR</sequence>
<dbReference type="Proteomes" id="UP000236724">
    <property type="component" value="Unassembled WGS sequence"/>
</dbReference>
<dbReference type="AlphaFoldDB" id="A0A1H6FCX7"/>
<reference evidence="2 3" key="1">
    <citation type="submission" date="2016-10" db="EMBL/GenBank/DDBJ databases">
        <authorList>
            <person name="de Groot N.N."/>
        </authorList>
    </citation>
    <scope>NUCLEOTIDE SEQUENCE [LARGE SCALE GENOMIC DNA]</scope>
    <source>
        <strain evidence="2">MBHS1</strain>
    </source>
</reference>
<dbReference type="EMBL" id="FMSV02000542">
    <property type="protein sequence ID" value="SEH07940.1"/>
    <property type="molecule type" value="Genomic_DNA"/>
</dbReference>
<accession>A0A1H6FCX7</accession>
<evidence type="ECO:0000313" key="3">
    <source>
        <dbReference type="Proteomes" id="UP000236724"/>
    </source>
</evidence>
<feature type="signal peptide" evidence="1">
    <location>
        <begin position="1"/>
        <end position="19"/>
    </location>
</feature>
<protein>
    <submittedName>
        <fullName evidence="2">Uncharacterized protein</fullName>
    </submittedName>
</protein>